<dbReference type="NCBIfam" id="TIGR00380">
    <property type="entry name" value="cobal_cbiB"/>
    <property type="match status" value="1"/>
</dbReference>
<reference evidence="10 11" key="1">
    <citation type="submission" date="2024-09" db="EMBL/GenBank/DDBJ databases">
        <authorList>
            <person name="Sun Q."/>
            <person name="Mori K."/>
        </authorList>
    </citation>
    <scope>NUCLEOTIDE SEQUENCE [LARGE SCALE GENOMIC DNA]</scope>
    <source>
        <strain evidence="10 11">CICC 11035S</strain>
    </source>
</reference>
<evidence type="ECO:0000256" key="3">
    <source>
        <dbReference type="ARBA" id="ARBA00006263"/>
    </source>
</evidence>
<comment type="caution">
    <text evidence="10">The sequence shown here is derived from an EMBL/GenBank/DDBJ whole genome shotgun (WGS) entry which is preliminary data.</text>
</comment>
<dbReference type="InterPro" id="IPR004485">
    <property type="entry name" value="Cobalamin_biosynth_CobD/CbiB"/>
</dbReference>
<name>A0ABV6S7B1_9SPHN</name>
<feature type="transmembrane region" description="Helical" evidence="9">
    <location>
        <begin position="297"/>
        <end position="321"/>
    </location>
</feature>
<feature type="transmembrane region" description="Helical" evidence="9">
    <location>
        <begin position="56"/>
        <end position="78"/>
    </location>
</feature>
<dbReference type="Proteomes" id="UP001589858">
    <property type="component" value="Unassembled WGS sequence"/>
</dbReference>
<keyword evidence="7 9" id="KW-1133">Transmembrane helix</keyword>
<dbReference type="Pfam" id="PF03186">
    <property type="entry name" value="CobD_Cbib"/>
    <property type="match status" value="1"/>
</dbReference>
<dbReference type="EMBL" id="JBHLTM010000038">
    <property type="protein sequence ID" value="MFC0685115.1"/>
    <property type="molecule type" value="Genomic_DNA"/>
</dbReference>
<sequence length="323" mass="33593">MAEPTILAAMALEGALGWPSSLHARIGHPVGLFAKIITGCERALNRPAWPDWQRRLAGLAAMLALIVMAACVSALAVLGVRAVAGNWAWAVLALLAWPALAARSLDDHVRPVLAALEAGDLVAARRRVGMIVGRETRDLDEAGVARAAIESLAESFCDGVAAPLFWLGLGGLPGVWAYKAINTADSLIGHPEEPLRAYGWAAARIDDLVNLIPARLAGLLLCLVGGGGWGTMLRDHALHASPNAGWPEAAMAGVLGVRLAGPVRYDGVAADKPWIGREGGEAGAADLRRALGVYRRACAALALGAWILGILGILGIVGSAWQV</sequence>
<comment type="caution">
    <text evidence="9">Lacks conserved residue(s) required for the propagation of feature annotation.</text>
</comment>
<comment type="pathway">
    <text evidence="2 9">Cofactor biosynthesis; adenosylcobalamin biosynthesis.</text>
</comment>
<gene>
    <name evidence="10" type="primary">cbiB</name>
    <name evidence="9" type="synonym">cobD</name>
    <name evidence="10" type="ORF">ACFFF8_10945</name>
</gene>
<keyword evidence="5 9" id="KW-0169">Cobalamin biosynthesis</keyword>
<keyword evidence="11" id="KW-1185">Reference proteome</keyword>
<evidence type="ECO:0000256" key="5">
    <source>
        <dbReference type="ARBA" id="ARBA00022573"/>
    </source>
</evidence>
<keyword evidence="8 9" id="KW-0472">Membrane</keyword>
<evidence type="ECO:0000256" key="9">
    <source>
        <dbReference type="HAMAP-Rule" id="MF_00024"/>
    </source>
</evidence>
<protein>
    <recommendedName>
        <fullName evidence="9">Cobalamin biosynthesis protein CobD</fullName>
    </recommendedName>
</protein>
<organism evidence="10 11">
    <name type="scientific">Novosphingobium clariflavum</name>
    <dbReference type="NCBI Taxonomy" id="2029884"/>
    <lineage>
        <taxon>Bacteria</taxon>
        <taxon>Pseudomonadati</taxon>
        <taxon>Pseudomonadota</taxon>
        <taxon>Alphaproteobacteria</taxon>
        <taxon>Sphingomonadales</taxon>
        <taxon>Sphingomonadaceae</taxon>
        <taxon>Novosphingobium</taxon>
    </lineage>
</organism>
<comment type="similarity">
    <text evidence="3 9">Belongs to the CobD/CbiB family.</text>
</comment>
<dbReference type="HAMAP" id="MF_00024">
    <property type="entry name" value="CobD_CbiB"/>
    <property type="match status" value="1"/>
</dbReference>
<dbReference type="PANTHER" id="PTHR34308:SF1">
    <property type="entry name" value="COBALAMIN BIOSYNTHESIS PROTEIN CBIB"/>
    <property type="match status" value="1"/>
</dbReference>
<dbReference type="RefSeq" id="WP_267223332.1">
    <property type="nucleotide sequence ID" value="NZ_JAPCWC010000022.1"/>
</dbReference>
<accession>A0ABV6S7B1</accession>
<proteinExistence type="inferred from homology"/>
<evidence type="ECO:0000256" key="8">
    <source>
        <dbReference type="ARBA" id="ARBA00023136"/>
    </source>
</evidence>
<evidence type="ECO:0000313" key="10">
    <source>
        <dbReference type="EMBL" id="MFC0685115.1"/>
    </source>
</evidence>
<evidence type="ECO:0000256" key="4">
    <source>
        <dbReference type="ARBA" id="ARBA00022475"/>
    </source>
</evidence>
<evidence type="ECO:0000256" key="2">
    <source>
        <dbReference type="ARBA" id="ARBA00004953"/>
    </source>
</evidence>
<evidence type="ECO:0000256" key="6">
    <source>
        <dbReference type="ARBA" id="ARBA00022692"/>
    </source>
</evidence>
<evidence type="ECO:0000313" key="11">
    <source>
        <dbReference type="Proteomes" id="UP001589858"/>
    </source>
</evidence>
<evidence type="ECO:0000256" key="1">
    <source>
        <dbReference type="ARBA" id="ARBA00004651"/>
    </source>
</evidence>
<feature type="transmembrane region" description="Helical" evidence="9">
    <location>
        <begin position="84"/>
        <end position="102"/>
    </location>
</feature>
<keyword evidence="6 9" id="KW-0812">Transmembrane</keyword>
<comment type="function">
    <text evidence="9">Converts cobyric acid to cobinamide by the addition of aminopropanol on the F carboxylic group.</text>
</comment>
<dbReference type="PANTHER" id="PTHR34308">
    <property type="entry name" value="COBALAMIN BIOSYNTHESIS PROTEIN CBIB"/>
    <property type="match status" value="1"/>
</dbReference>
<evidence type="ECO:0000256" key="7">
    <source>
        <dbReference type="ARBA" id="ARBA00022989"/>
    </source>
</evidence>
<comment type="subcellular location">
    <subcellularLocation>
        <location evidence="1 9">Cell membrane</location>
        <topology evidence="1 9">Multi-pass membrane protein</topology>
    </subcellularLocation>
</comment>
<keyword evidence="4 9" id="KW-1003">Cell membrane</keyword>